<evidence type="ECO:0000256" key="3">
    <source>
        <dbReference type="ARBA" id="ARBA00023100"/>
    </source>
</evidence>
<comment type="similarity">
    <text evidence="1">Belongs to the site-specific recombinase resolvase family.</text>
</comment>
<dbReference type="Gene3D" id="1.10.10.60">
    <property type="entry name" value="Homeodomain-like"/>
    <property type="match status" value="1"/>
</dbReference>
<dbReference type="PROSITE" id="PS00398">
    <property type="entry name" value="RECOMBINASES_2"/>
    <property type="match status" value="1"/>
</dbReference>
<evidence type="ECO:0000313" key="9">
    <source>
        <dbReference type="EMBL" id="SFU76106.1"/>
    </source>
</evidence>
<dbReference type="GO" id="GO:0000150">
    <property type="term" value="F:DNA strand exchange activity"/>
    <property type="evidence" value="ECO:0007669"/>
    <property type="project" value="UniProtKB-KW"/>
</dbReference>
<sequence>MKIGYARVSTDDQNLDLQLDALTRAGCEQIFTDHGVSGATIEREGLSQAIAAVGKGDVLVVWKLDRLGRSLSFLIELIEKLRNEGAGFESLSDGIDTTTAGGKLVFHIMGALAEFERSLISERSKAGMQAARRRGKHIGRPHKLSREQISHAAQMIQEGRETISGMAGLLNVDRTTLYRALSRFTQRKAHCGEQCFANI</sequence>
<dbReference type="FunFam" id="3.40.50.1390:FF:000001">
    <property type="entry name" value="DNA recombinase"/>
    <property type="match status" value="1"/>
</dbReference>
<gene>
    <name evidence="9" type="ORF">SAMN05216417_12611</name>
</gene>
<dbReference type="InterPro" id="IPR006118">
    <property type="entry name" value="Recombinase_CS"/>
</dbReference>
<dbReference type="Proteomes" id="UP000182649">
    <property type="component" value="Unassembled WGS sequence"/>
</dbReference>
<keyword evidence="2" id="KW-0229">DNA integration</keyword>
<keyword evidence="4" id="KW-0238">DNA-binding</keyword>
<evidence type="ECO:0000256" key="5">
    <source>
        <dbReference type="ARBA" id="ARBA00023172"/>
    </source>
</evidence>
<dbReference type="RefSeq" id="WP_074975949.1">
    <property type="nucleotide sequence ID" value="NZ_FPBZ01000026.1"/>
</dbReference>
<feature type="domain" description="Resolvase/invertase-type recombinase catalytic" evidence="8">
    <location>
        <begin position="1"/>
        <end position="135"/>
    </location>
</feature>
<reference evidence="9 10" key="1">
    <citation type="submission" date="2016-10" db="EMBL/GenBank/DDBJ databases">
        <authorList>
            <person name="de Groot N.N."/>
        </authorList>
    </citation>
    <scope>NUCLEOTIDE SEQUENCE [LARGE SCALE GENOMIC DNA]</scope>
    <source>
        <strain evidence="9 10">Nl14</strain>
    </source>
</reference>
<dbReference type="SUPFAM" id="SSF46689">
    <property type="entry name" value="Homeodomain-like"/>
    <property type="match status" value="1"/>
</dbReference>
<dbReference type="SMART" id="SM00857">
    <property type="entry name" value="Resolvase"/>
    <property type="match status" value="1"/>
</dbReference>
<dbReference type="Gene3D" id="3.40.50.1390">
    <property type="entry name" value="Resolvase, N-terminal catalytic domain"/>
    <property type="match status" value="1"/>
</dbReference>
<dbReference type="PANTHER" id="PTHR30461">
    <property type="entry name" value="DNA-INVERTASE FROM LAMBDOID PROPHAGE"/>
    <property type="match status" value="1"/>
</dbReference>
<keyword evidence="5" id="KW-0233">DNA recombination</keyword>
<name>A0A1I7IT53_9PROT</name>
<accession>A0A1I7IT53</accession>
<evidence type="ECO:0000313" key="10">
    <source>
        <dbReference type="Proteomes" id="UP000182649"/>
    </source>
</evidence>
<dbReference type="GO" id="GO:0003677">
    <property type="term" value="F:DNA binding"/>
    <property type="evidence" value="ECO:0007669"/>
    <property type="project" value="UniProtKB-KW"/>
</dbReference>
<evidence type="ECO:0000259" key="8">
    <source>
        <dbReference type="PROSITE" id="PS51736"/>
    </source>
</evidence>
<evidence type="ECO:0000256" key="6">
    <source>
        <dbReference type="PIRSR" id="PIRSR606118-50"/>
    </source>
</evidence>
<dbReference type="InterPro" id="IPR050639">
    <property type="entry name" value="SSR_resolvase"/>
</dbReference>
<evidence type="ECO:0000256" key="7">
    <source>
        <dbReference type="PROSITE-ProRule" id="PRU10137"/>
    </source>
</evidence>
<dbReference type="OrthoDB" id="8585334at2"/>
<dbReference type="InterPro" id="IPR006119">
    <property type="entry name" value="Resolv_N"/>
</dbReference>
<dbReference type="Pfam" id="PF00239">
    <property type="entry name" value="Resolvase"/>
    <property type="match status" value="1"/>
</dbReference>
<dbReference type="CDD" id="cd03768">
    <property type="entry name" value="SR_ResInv"/>
    <property type="match status" value="1"/>
</dbReference>
<dbReference type="InterPro" id="IPR006120">
    <property type="entry name" value="Resolvase_HTH_dom"/>
</dbReference>
<evidence type="ECO:0000256" key="2">
    <source>
        <dbReference type="ARBA" id="ARBA00022908"/>
    </source>
</evidence>
<dbReference type="PROSITE" id="PS51736">
    <property type="entry name" value="RECOMBINASES_3"/>
    <property type="match status" value="1"/>
</dbReference>
<dbReference type="InterPro" id="IPR036162">
    <property type="entry name" value="Resolvase-like_N_sf"/>
</dbReference>
<evidence type="ECO:0000256" key="1">
    <source>
        <dbReference type="ARBA" id="ARBA00009913"/>
    </source>
</evidence>
<proteinExistence type="inferred from homology"/>
<dbReference type="Pfam" id="PF02796">
    <property type="entry name" value="HTH_7"/>
    <property type="match status" value="1"/>
</dbReference>
<dbReference type="SUPFAM" id="SSF53041">
    <property type="entry name" value="Resolvase-like"/>
    <property type="match status" value="1"/>
</dbReference>
<dbReference type="PANTHER" id="PTHR30461:SF2">
    <property type="entry name" value="SERINE RECOMBINASE PINE-RELATED"/>
    <property type="match status" value="1"/>
</dbReference>
<dbReference type="PROSITE" id="PS00397">
    <property type="entry name" value="RECOMBINASES_1"/>
    <property type="match status" value="1"/>
</dbReference>
<keyword evidence="3" id="KW-0230">DNA invertase</keyword>
<dbReference type="AlphaFoldDB" id="A0A1I7IT53"/>
<organism evidence="9 10">
    <name type="scientific">Nitrosospira multiformis</name>
    <dbReference type="NCBI Taxonomy" id="1231"/>
    <lineage>
        <taxon>Bacteria</taxon>
        <taxon>Pseudomonadati</taxon>
        <taxon>Pseudomonadota</taxon>
        <taxon>Betaproteobacteria</taxon>
        <taxon>Nitrosomonadales</taxon>
        <taxon>Nitrosomonadaceae</taxon>
        <taxon>Nitrosospira</taxon>
    </lineage>
</organism>
<feature type="active site" description="O-(5'-phospho-DNA)-serine intermediate" evidence="6 7">
    <location>
        <position position="9"/>
    </location>
</feature>
<protein>
    <submittedName>
        <fullName evidence="9">Site-specific DNA recombinase</fullName>
    </submittedName>
</protein>
<dbReference type="InterPro" id="IPR009057">
    <property type="entry name" value="Homeodomain-like_sf"/>
</dbReference>
<evidence type="ECO:0000256" key="4">
    <source>
        <dbReference type="ARBA" id="ARBA00023125"/>
    </source>
</evidence>
<dbReference type="GO" id="GO:0015074">
    <property type="term" value="P:DNA integration"/>
    <property type="evidence" value="ECO:0007669"/>
    <property type="project" value="UniProtKB-KW"/>
</dbReference>
<dbReference type="CDD" id="cd00569">
    <property type="entry name" value="HTH_Hin_like"/>
    <property type="match status" value="1"/>
</dbReference>
<dbReference type="EMBL" id="FPBZ01000026">
    <property type="protein sequence ID" value="SFU76106.1"/>
    <property type="molecule type" value="Genomic_DNA"/>
</dbReference>